<dbReference type="SUPFAM" id="SSF53671">
    <property type="entry name" value="Aspartate/ornithine carbamoyltransferase"/>
    <property type="match status" value="1"/>
</dbReference>
<proteinExistence type="inferred from homology"/>
<protein>
    <submittedName>
        <fullName evidence="5">Ornithine carbamoyltransferase</fullName>
    </submittedName>
</protein>
<evidence type="ECO:0000313" key="5">
    <source>
        <dbReference type="EMBL" id="SEW12630.1"/>
    </source>
</evidence>
<dbReference type="PANTHER" id="PTHR45753:SF3">
    <property type="entry name" value="ORNITHINE TRANSCARBAMYLASE, MITOCHONDRIAL"/>
    <property type="match status" value="1"/>
</dbReference>
<dbReference type="GO" id="GO:0019240">
    <property type="term" value="P:citrulline biosynthetic process"/>
    <property type="evidence" value="ECO:0007669"/>
    <property type="project" value="TreeGrafter"/>
</dbReference>
<evidence type="ECO:0000256" key="2">
    <source>
        <dbReference type="RuleBase" id="RU003634"/>
    </source>
</evidence>
<dbReference type="PANTHER" id="PTHR45753">
    <property type="entry name" value="ORNITHINE CARBAMOYLTRANSFERASE, MITOCHONDRIAL"/>
    <property type="match status" value="1"/>
</dbReference>
<organism evidence="5 6">
    <name type="scientific">[Clostridium] fimetarium</name>
    <dbReference type="NCBI Taxonomy" id="99656"/>
    <lineage>
        <taxon>Bacteria</taxon>
        <taxon>Bacillati</taxon>
        <taxon>Bacillota</taxon>
        <taxon>Clostridia</taxon>
        <taxon>Lachnospirales</taxon>
        <taxon>Lachnospiraceae</taxon>
    </lineage>
</organism>
<dbReference type="PRINTS" id="PR00100">
    <property type="entry name" value="AOTCASE"/>
</dbReference>
<evidence type="ECO:0000313" key="6">
    <source>
        <dbReference type="Proteomes" id="UP000199701"/>
    </source>
</evidence>
<dbReference type="InterPro" id="IPR036901">
    <property type="entry name" value="Asp/Orn_carbamoylTrfase_sf"/>
</dbReference>
<dbReference type="EMBL" id="FOJI01000005">
    <property type="protein sequence ID" value="SEW12630.1"/>
    <property type="molecule type" value="Genomic_DNA"/>
</dbReference>
<sequence length="276" mass="31286">MRNLIRLRDYTKNDVQEIFHIAEELQAGKYKDFLKGKTIVMFFPESSIRTRVTFEKGIYLLGGQTILFSPATLDKKEKVEDVIGYLNNWADGLIVRHKNISVLDEMSIYADFPIINAMTDINHPCEMLSDLYALSKIRPDFTKDRFLFAGASGNIGLAWKEASELMGFSLTQSCPIAYKMQDVDYIGNLKEAIVGKDIVCTDSFSSDKVKDFSEYQITLKLMKSANSNAILNPCPPFYRGEEVSADAIDSAYYVGYSFKKHLLEIQQAIIIFSLIN</sequence>
<dbReference type="Proteomes" id="UP000199701">
    <property type="component" value="Unassembled WGS sequence"/>
</dbReference>
<keyword evidence="1 2" id="KW-0808">Transferase</keyword>
<feature type="domain" description="Aspartate/ornithine carbamoyltransferase Asp/Orn-binding" evidence="3">
    <location>
        <begin position="181"/>
        <end position="271"/>
    </location>
</feature>
<dbReference type="AlphaFoldDB" id="A0A1I0PEI1"/>
<dbReference type="PRINTS" id="PR00101">
    <property type="entry name" value="ATCASE"/>
</dbReference>
<keyword evidence="6" id="KW-1185">Reference proteome</keyword>
<dbReference type="Pfam" id="PF02729">
    <property type="entry name" value="OTCace_N"/>
    <property type="match status" value="1"/>
</dbReference>
<reference evidence="5 6" key="1">
    <citation type="submission" date="2016-10" db="EMBL/GenBank/DDBJ databases">
        <authorList>
            <person name="de Groot N.N."/>
        </authorList>
    </citation>
    <scope>NUCLEOTIDE SEQUENCE [LARGE SCALE GENOMIC DNA]</scope>
    <source>
        <strain evidence="5 6">DSM 9179</strain>
    </source>
</reference>
<dbReference type="RefSeq" id="WP_092452283.1">
    <property type="nucleotide sequence ID" value="NZ_FOJI01000005.1"/>
</dbReference>
<dbReference type="InterPro" id="IPR006132">
    <property type="entry name" value="Asp/Orn_carbamoyltranf_P-bd"/>
</dbReference>
<feature type="domain" description="Aspartate/ornithine carbamoyltransferase carbamoyl-P binding" evidence="4">
    <location>
        <begin position="2"/>
        <end position="134"/>
    </location>
</feature>
<dbReference type="GO" id="GO:0016597">
    <property type="term" value="F:amino acid binding"/>
    <property type="evidence" value="ECO:0007669"/>
    <property type="project" value="InterPro"/>
</dbReference>
<evidence type="ECO:0000259" key="4">
    <source>
        <dbReference type="Pfam" id="PF02729"/>
    </source>
</evidence>
<dbReference type="OrthoDB" id="9802587at2"/>
<dbReference type="InterPro" id="IPR006131">
    <property type="entry name" value="Asp_carbamoyltransf_Asp/Orn-bd"/>
</dbReference>
<dbReference type="Pfam" id="PF00185">
    <property type="entry name" value="OTCace"/>
    <property type="match status" value="1"/>
</dbReference>
<name>A0A1I0PEI1_9FIRM</name>
<dbReference type="STRING" id="99656.SAMN05421659_10520"/>
<comment type="similarity">
    <text evidence="2">Belongs to the aspartate/ornithine carbamoyltransferase superfamily.</text>
</comment>
<evidence type="ECO:0000259" key="3">
    <source>
        <dbReference type="Pfam" id="PF00185"/>
    </source>
</evidence>
<accession>A0A1I0PEI1</accession>
<dbReference type="GO" id="GO:0004585">
    <property type="term" value="F:ornithine carbamoyltransferase activity"/>
    <property type="evidence" value="ECO:0007669"/>
    <property type="project" value="TreeGrafter"/>
</dbReference>
<dbReference type="InterPro" id="IPR006130">
    <property type="entry name" value="Asp/Orn_carbamoylTrfase"/>
</dbReference>
<dbReference type="GO" id="GO:0042450">
    <property type="term" value="P:L-arginine biosynthetic process via ornithine"/>
    <property type="evidence" value="ECO:0007669"/>
    <property type="project" value="TreeGrafter"/>
</dbReference>
<evidence type="ECO:0000256" key="1">
    <source>
        <dbReference type="ARBA" id="ARBA00022679"/>
    </source>
</evidence>
<gene>
    <name evidence="5" type="ORF">SAMN05421659_10520</name>
</gene>
<dbReference type="Gene3D" id="3.40.50.1370">
    <property type="entry name" value="Aspartate/ornithine carbamoyltransferase"/>
    <property type="match status" value="2"/>
</dbReference>